<dbReference type="Gene3D" id="3.50.50.60">
    <property type="entry name" value="FAD/NAD(P)-binding domain"/>
    <property type="match status" value="2"/>
</dbReference>
<dbReference type="SUPFAM" id="SSF54373">
    <property type="entry name" value="FAD-linked reductases, C-terminal domain"/>
    <property type="match status" value="1"/>
</dbReference>
<organism evidence="3 4">
    <name type="scientific">Rheinheimera riviphila</name>
    <dbReference type="NCBI Taxonomy" id="1834037"/>
    <lineage>
        <taxon>Bacteria</taxon>
        <taxon>Pseudomonadati</taxon>
        <taxon>Pseudomonadota</taxon>
        <taxon>Gammaproteobacteria</taxon>
        <taxon>Chromatiales</taxon>
        <taxon>Chromatiaceae</taxon>
        <taxon>Rheinheimera</taxon>
    </lineage>
</organism>
<dbReference type="AlphaFoldDB" id="A0A437QRN5"/>
<sequence length="431" mass="47281">MDPDRTTSANKAATVVIGAGVIGLVTACRLQQQGQQVLLLDANGVGAGCSFGNAGHLATEQVFPLADAALLPKLPGFLLDPLGPLAIRPRYFWRALPFFYRFLRQMFKAPRERNTAALKVLLQDAIPAWQRLAKDANCGDLLRYQGSLLVFEQSTLSQQDQVAQVEQVAQSYRAKGVALEILTQKQLQQQYPGLSGAIQYAILFTEVGHTLSPSLINQRLLQWFLAMGGRFEQQKVLAIESSEASALQLRLTTKKITANTVVLCTGAYSKELLKPLGYRLPLEAERGYHLMTSPPSMPAIPVASFDRKMIMTPMQHGLRLAGTVEFAGLNASDNWQRAKLLRHHGEALWPELAGSISQVGPEACWSGLRPTLADSLPVISQSHLPGLWLHFGHQHLGLTLAAVSTELLIQMMQGDATAVEKAQPYRVSRFE</sequence>
<dbReference type="InterPro" id="IPR036188">
    <property type="entry name" value="FAD/NAD-bd_sf"/>
</dbReference>
<reference evidence="3 4" key="1">
    <citation type="submission" date="2019-01" db="EMBL/GenBank/DDBJ databases">
        <authorList>
            <person name="Chen W.-M."/>
        </authorList>
    </citation>
    <scope>NUCLEOTIDE SEQUENCE [LARGE SCALE GENOMIC DNA]</scope>
    <source>
        <strain evidence="3 4">KYPC3</strain>
    </source>
</reference>
<dbReference type="RefSeq" id="WP_127699168.1">
    <property type="nucleotide sequence ID" value="NZ_SACS01000011.1"/>
</dbReference>
<proteinExistence type="predicted"/>
<feature type="domain" description="FAD dependent oxidoreductase" evidence="2">
    <location>
        <begin position="15"/>
        <end position="410"/>
    </location>
</feature>
<dbReference type="Proteomes" id="UP000283077">
    <property type="component" value="Unassembled WGS sequence"/>
</dbReference>
<dbReference type="PANTHER" id="PTHR13847">
    <property type="entry name" value="SARCOSINE DEHYDROGENASE-RELATED"/>
    <property type="match status" value="1"/>
</dbReference>
<accession>A0A437QRN5</accession>
<evidence type="ECO:0000313" key="4">
    <source>
        <dbReference type="Proteomes" id="UP000283077"/>
    </source>
</evidence>
<dbReference type="Gene3D" id="3.30.9.10">
    <property type="entry name" value="D-Amino Acid Oxidase, subunit A, domain 2"/>
    <property type="match status" value="1"/>
</dbReference>
<dbReference type="OrthoDB" id="9805337at2"/>
<evidence type="ECO:0000259" key="2">
    <source>
        <dbReference type="Pfam" id="PF01266"/>
    </source>
</evidence>
<dbReference type="GO" id="GO:0005737">
    <property type="term" value="C:cytoplasm"/>
    <property type="evidence" value="ECO:0007669"/>
    <property type="project" value="TreeGrafter"/>
</dbReference>
<evidence type="ECO:0000313" key="3">
    <source>
        <dbReference type="EMBL" id="RVU37152.1"/>
    </source>
</evidence>
<dbReference type="GO" id="GO:0016491">
    <property type="term" value="F:oxidoreductase activity"/>
    <property type="evidence" value="ECO:0007669"/>
    <property type="project" value="UniProtKB-KW"/>
</dbReference>
<dbReference type="InterPro" id="IPR006076">
    <property type="entry name" value="FAD-dep_OxRdtase"/>
</dbReference>
<comment type="caution">
    <text evidence="3">The sequence shown here is derived from an EMBL/GenBank/DDBJ whole genome shotgun (WGS) entry which is preliminary data.</text>
</comment>
<dbReference type="Pfam" id="PF01266">
    <property type="entry name" value="DAO"/>
    <property type="match status" value="1"/>
</dbReference>
<dbReference type="PANTHER" id="PTHR13847:SF289">
    <property type="entry name" value="GLYCINE OXIDASE"/>
    <property type="match status" value="1"/>
</dbReference>
<name>A0A437QRN5_9GAMM</name>
<keyword evidence="1" id="KW-0560">Oxidoreductase</keyword>
<dbReference type="PROSITE" id="PS51257">
    <property type="entry name" value="PROKAR_LIPOPROTEIN"/>
    <property type="match status" value="1"/>
</dbReference>
<dbReference type="EMBL" id="SACS01000011">
    <property type="protein sequence ID" value="RVU37152.1"/>
    <property type="molecule type" value="Genomic_DNA"/>
</dbReference>
<evidence type="ECO:0000256" key="1">
    <source>
        <dbReference type="ARBA" id="ARBA00023002"/>
    </source>
</evidence>
<protein>
    <submittedName>
        <fullName evidence="3">FAD-dependent oxidoreductase</fullName>
    </submittedName>
</protein>
<keyword evidence="4" id="KW-1185">Reference proteome</keyword>
<dbReference type="SUPFAM" id="SSF51905">
    <property type="entry name" value="FAD/NAD(P)-binding domain"/>
    <property type="match status" value="1"/>
</dbReference>
<gene>
    <name evidence="3" type="ORF">EOE67_11175</name>
</gene>